<accession>A0A2S0NJL3</accession>
<keyword evidence="1" id="KW-0175">Coiled coil</keyword>
<dbReference type="Proteomes" id="UP000239250">
    <property type="component" value="Chromosome"/>
</dbReference>
<dbReference type="EMBL" id="CP027019">
    <property type="protein sequence ID" value="AVP49196.1"/>
    <property type="molecule type" value="Genomic_DNA"/>
</dbReference>
<evidence type="ECO:0000256" key="1">
    <source>
        <dbReference type="SAM" id="Coils"/>
    </source>
</evidence>
<proteinExistence type="predicted"/>
<dbReference type="RefSeq" id="WP_303662533.1">
    <property type="nucleotide sequence ID" value="NZ_CP027019.1"/>
</dbReference>
<protein>
    <submittedName>
        <fullName evidence="3">Uncharacterized protein</fullName>
    </submittedName>
</protein>
<dbReference type="AlphaFoldDB" id="A0A2S0NJL3"/>
<feature type="coiled-coil region" evidence="1">
    <location>
        <begin position="201"/>
        <end position="242"/>
    </location>
</feature>
<sequence length="351" mass="41532">MDSTKDLEKDLNLKSEEDFNKIANLFNDKINNLEKILTELVKKPDGTDQNDEKNIFQTSNSSLTNSNKEKFKEQVWEKLKEKYLLNSSLDSLSDNEKALKEYLDISLNKQHDLYLKEIDSFKQELKNTNNSLNKEFQNQLINNIQKVFNNFKVVLQQENSKEIGIHNENIKKNIELLEFHYFENQENLKKLKKEIDDSIKASDLEEKFKIFNSEMQNVNKEILNLKKEIKSLNEQKNSSITEKKLEEFKNSIIKSTKEDIETNRWLQNQEKSQNDAKIQKELNGLKAEFVEYLDIISALDKKTDNLVSDKTLDEIKNKWLKELDKRNDRRYLKASDFESVLDNIFDKKDEI</sequence>
<reference evidence="4" key="1">
    <citation type="submission" date="2018-02" db="EMBL/GenBank/DDBJ databases">
        <title>Firefly genomes illuminate parallel origins of bioluminescence in beetles.</title>
        <authorList>
            <person name="Fallon T.R."/>
            <person name="Lower S.E.S."/>
            <person name="Behringer M."/>
            <person name="Weng J.-K."/>
        </authorList>
    </citation>
    <scope>NUCLEOTIDE SEQUENCE [LARGE SCALE GENOMIC DNA]</scope>
</reference>
<name>A0A2S0NJL3_9MOLU</name>
<evidence type="ECO:0000313" key="4">
    <source>
        <dbReference type="Proteomes" id="UP000239250"/>
    </source>
</evidence>
<evidence type="ECO:0000256" key="2">
    <source>
        <dbReference type="SAM" id="MobiDB-lite"/>
    </source>
</evidence>
<evidence type="ECO:0000313" key="3">
    <source>
        <dbReference type="EMBL" id="AVP49196.1"/>
    </source>
</evidence>
<feature type="coiled-coil region" evidence="1">
    <location>
        <begin position="115"/>
        <end position="142"/>
    </location>
</feature>
<gene>
    <name evidence="3" type="ORF">C5T88_01180</name>
</gene>
<feature type="region of interest" description="Disordered" evidence="2">
    <location>
        <begin position="44"/>
        <end position="63"/>
    </location>
</feature>
<organism evidence="3 4">
    <name type="scientific">Williamsoniiplasma luminosum</name>
    <dbReference type="NCBI Taxonomy" id="214888"/>
    <lineage>
        <taxon>Bacteria</taxon>
        <taxon>Bacillati</taxon>
        <taxon>Mycoplasmatota</taxon>
        <taxon>Mollicutes</taxon>
        <taxon>Entomoplasmatales</taxon>
        <taxon>Williamsoniiplasma</taxon>
    </lineage>
</organism>
<feature type="compositionally biased region" description="Basic and acidic residues" evidence="2">
    <location>
        <begin position="44"/>
        <end position="54"/>
    </location>
</feature>